<feature type="compositionally biased region" description="Acidic residues" evidence="1">
    <location>
        <begin position="313"/>
        <end position="322"/>
    </location>
</feature>
<dbReference type="SUPFAM" id="SSF54616">
    <property type="entry name" value="DNA-binding domain of Mlu1-box binding protein MBP1"/>
    <property type="match status" value="1"/>
</dbReference>
<feature type="region of interest" description="Disordered" evidence="1">
    <location>
        <begin position="146"/>
        <end position="285"/>
    </location>
</feature>
<keyword evidence="4" id="KW-1185">Reference proteome</keyword>
<proteinExistence type="predicted"/>
<dbReference type="Proteomes" id="UP001203297">
    <property type="component" value="Unassembled WGS sequence"/>
</dbReference>
<dbReference type="InterPro" id="IPR037548">
    <property type="entry name" value="Bqt4"/>
</dbReference>
<dbReference type="EMBL" id="WTXG01000008">
    <property type="protein sequence ID" value="KAI0303836.1"/>
    <property type="molecule type" value="Genomic_DNA"/>
</dbReference>
<dbReference type="PANTHER" id="PTHR38044">
    <property type="entry name" value="BOUQUET FORMATION PROTEIN 4"/>
    <property type="match status" value="1"/>
</dbReference>
<comment type="caution">
    <text evidence="3">The sequence shown here is derived from an EMBL/GenBank/DDBJ whole genome shotgun (WGS) entry which is preliminary data.</text>
</comment>
<evidence type="ECO:0000259" key="2">
    <source>
        <dbReference type="PROSITE" id="PS51299"/>
    </source>
</evidence>
<dbReference type="InterPro" id="IPR003163">
    <property type="entry name" value="Tscrpt_reg_HTH_APSES-type"/>
</dbReference>
<evidence type="ECO:0000313" key="4">
    <source>
        <dbReference type="Proteomes" id="UP001203297"/>
    </source>
</evidence>
<dbReference type="GO" id="GO:0044820">
    <property type="term" value="P:mitotic telomere tethering at nuclear periphery"/>
    <property type="evidence" value="ECO:0007669"/>
    <property type="project" value="TreeGrafter"/>
</dbReference>
<dbReference type="Gene3D" id="3.10.260.10">
    <property type="entry name" value="Transcription regulator HTH, APSES-type DNA-binding domain"/>
    <property type="match status" value="1"/>
</dbReference>
<protein>
    <recommendedName>
        <fullName evidence="2">HTH APSES-type domain-containing protein</fullName>
    </recommendedName>
</protein>
<reference evidence="3" key="1">
    <citation type="journal article" date="2022" name="New Phytol.">
        <title>Evolutionary transition to the ectomycorrhizal habit in the genomes of a hyperdiverse lineage of mushroom-forming fungi.</title>
        <authorList>
            <person name="Looney B."/>
            <person name="Miyauchi S."/>
            <person name="Morin E."/>
            <person name="Drula E."/>
            <person name="Courty P.E."/>
            <person name="Kohler A."/>
            <person name="Kuo A."/>
            <person name="LaButti K."/>
            <person name="Pangilinan J."/>
            <person name="Lipzen A."/>
            <person name="Riley R."/>
            <person name="Andreopoulos W."/>
            <person name="He G."/>
            <person name="Johnson J."/>
            <person name="Nolan M."/>
            <person name="Tritt A."/>
            <person name="Barry K.W."/>
            <person name="Grigoriev I.V."/>
            <person name="Nagy L.G."/>
            <person name="Hibbett D."/>
            <person name="Henrissat B."/>
            <person name="Matheny P.B."/>
            <person name="Labbe J."/>
            <person name="Martin F.M."/>
        </authorList>
    </citation>
    <scope>NUCLEOTIDE SEQUENCE</scope>
    <source>
        <strain evidence="3">BPL690</strain>
    </source>
</reference>
<feature type="compositionally biased region" description="Low complexity" evidence="1">
    <location>
        <begin position="203"/>
        <end position="220"/>
    </location>
</feature>
<dbReference type="GO" id="GO:0070197">
    <property type="term" value="P:meiotic attachment of telomere to nuclear envelope"/>
    <property type="evidence" value="ECO:0007669"/>
    <property type="project" value="InterPro"/>
</dbReference>
<feature type="domain" description="HTH APSES-type" evidence="2">
    <location>
        <begin position="40"/>
        <end position="156"/>
    </location>
</feature>
<feature type="compositionally biased region" description="Basic and acidic residues" evidence="1">
    <location>
        <begin position="147"/>
        <end position="157"/>
    </location>
</feature>
<gene>
    <name evidence="3" type="ORF">B0F90DRAFT_1709452</name>
</gene>
<feature type="region of interest" description="Disordered" evidence="1">
    <location>
        <begin position="307"/>
        <end position="351"/>
    </location>
</feature>
<evidence type="ECO:0000313" key="3">
    <source>
        <dbReference type="EMBL" id="KAI0303836.1"/>
    </source>
</evidence>
<dbReference type="AlphaFoldDB" id="A0AAD4QNQ5"/>
<dbReference type="GO" id="GO:1990862">
    <property type="term" value="C:nuclear membrane complex Bqt3-Bqt4"/>
    <property type="evidence" value="ECO:0007669"/>
    <property type="project" value="InterPro"/>
</dbReference>
<dbReference type="PROSITE" id="PS51299">
    <property type="entry name" value="HTH_APSES"/>
    <property type="match status" value="1"/>
</dbReference>
<dbReference type="InterPro" id="IPR036887">
    <property type="entry name" value="HTH_APSES_sf"/>
</dbReference>
<dbReference type="GO" id="GO:0003677">
    <property type="term" value="F:DNA binding"/>
    <property type="evidence" value="ECO:0007669"/>
    <property type="project" value="InterPro"/>
</dbReference>
<sequence length="394" mass="43319">MPSQTQFIAPLTGTPRPSLPLEHLNPHIKSIDSSNLPNVKFQEIIREGQSTIVARMKVPTPTGHAFILRRLDTGAISLTTMFRAAFPTASDESERLEANWVKANFDNSAGNRTGKARFAGTWVAADIAINIADQYSLGNIILSLTDAKPDPNTEYRKSSRAQQQTPDKGSPAPKQLPTPSPSMSVPNPPKRRREASPAPTKPPSVAASSPTKSSLSPISTRRSQRTTSPAPLPTPKLVGQKVVSTPKSPKVSRSPVKTRRLEVVTPAGSDETAVDDDVAEVPGPDINEDIREQKEIIEAFKAQREANLQEQVAGDEDEVMDDQSEKKRDREDENRSLQFNFKEPETQERKIATNKRISRLPEMTPQRRSFAWGVAAFAAAVSAMTYLPLSNPWF</sequence>
<organism evidence="3 4">
    <name type="scientific">Multifurca ochricompacta</name>
    <dbReference type="NCBI Taxonomy" id="376703"/>
    <lineage>
        <taxon>Eukaryota</taxon>
        <taxon>Fungi</taxon>
        <taxon>Dikarya</taxon>
        <taxon>Basidiomycota</taxon>
        <taxon>Agaricomycotina</taxon>
        <taxon>Agaricomycetes</taxon>
        <taxon>Russulales</taxon>
        <taxon>Russulaceae</taxon>
        <taxon>Multifurca</taxon>
    </lineage>
</organism>
<feature type="compositionally biased region" description="Basic and acidic residues" evidence="1">
    <location>
        <begin position="342"/>
        <end position="351"/>
    </location>
</feature>
<dbReference type="PANTHER" id="PTHR38044:SF1">
    <property type="entry name" value="BOUQUET FORMATION PROTEIN 4"/>
    <property type="match status" value="1"/>
</dbReference>
<evidence type="ECO:0000256" key="1">
    <source>
        <dbReference type="SAM" id="MobiDB-lite"/>
    </source>
</evidence>
<accession>A0AAD4QNQ5</accession>
<feature type="compositionally biased region" description="Basic and acidic residues" evidence="1">
    <location>
        <begin position="323"/>
        <end position="335"/>
    </location>
</feature>
<name>A0AAD4QNQ5_9AGAM</name>